<accession>A0A0F9IFL8</accession>
<dbReference type="AlphaFoldDB" id="A0A0F9IFL8"/>
<sequence length="113" mass="12250">MPTNRDLQNTIYSGTHTYTTSADMTGAADLTTAPPTGQYLVVTDILIGVDTAMLFQFLEETSGTCIGTVDLIQNSSIFISPRGRWKLPVAAKKLQGDAGASGNVHITVWYYFE</sequence>
<proteinExistence type="predicted"/>
<comment type="caution">
    <text evidence="1">The sequence shown here is derived from an EMBL/GenBank/DDBJ whole genome shotgun (WGS) entry which is preliminary data.</text>
</comment>
<name>A0A0F9IFL8_9ZZZZ</name>
<evidence type="ECO:0000313" key="1">
    <source>
        <dbReference type="EMBL" id="KKM26376.1"/>
    </source>
</evidence>
<gene>
    <name evidence="1" type="ORF">LCGC14_1585390</name>
</gene>
<organism evidence="1">
    <name type="scientific">marine sediment metagenome</name>
    <dbReference type="NCBI Taxonomy" id="412755"/>
    <lineage>
        <taxon>unclassified sequences</taxon>
        <taxon>metagenomes</taxon>
        <taxon>ecological metagenomes</taxon>
    </lineage>
</organism>
<protein>
    <submittedName>
        <fullName evidence="1">Uncharacterized protein</fullName>
    </submittedName>
</protein>
<reference evidence="1" key="1">
    <citation type="journal article" date="2015" name="Nature">
        <title>Complex archaea that bridge the gap between prokaryotes and eukaryotes.</title>
        <authorList>
            <person name="Spang A."/>
            <person name="Saw J.H."/>
            <person name="Jorgensen S.L."/>
            <person name="Zaremba-Niedzwiedzka K."/>
            <person name="Martijn J."/>
            <person name="Lind A.E."/>
            <person name="van Eijk R."/>
            <person name="Schleper C."/>
            <person name="Guy L."/>
            <person name="Ettema T.J."/>
        </authorList>
    </citation>
    <scope>NUCLEOTIDE SEQUENCE</scope>
</reference>
<dbReference type="EMBL" id="LAZR01012525">
    <property type="protein sequence ID" value="KKM26376.1"/>
    <property type="molecule type" value="Genomic_DNA"/>
</dbReference>